<dbReference type="InterPro" id="IPR003423">
    <property type="entry name" value="OMP_efflux"/>
</dbReference>
<dbReference type="PANTHER" id="PTHR30203">
    <property type="entry name" value="OUTER MEMBRANE CATION EFFLUX PROTEIN"/>
    <property type="match status" value="1"/>
</dbReference>
<dbReference type="SUPFAM" id="SSF56954">
    <property type="entry name" value="Outer membrane efflux proteins (OEP)"/>
    <property type="match status" value="1"/>
</dbReference>
<dbReference type="Pfam" id="PF02321">
    <property type="entry name" value="OEP"/>
    <property type="match status" value="2"/>
</dbReference>
<accession>A0ABQ1H647</accession>
<dbReference type="EMBL" id="BMDW01000024">
    <property type="protein sequence ID" value="GGA58890.1"/>
    <property type="molecule type" value="Genomic_DNA"/>
</dbReference>
<proteinExistence type="inferred from homology"/>
<dbReference type="Proteomes" id="UP000618591">
    <property type="component" value="Unassembled WGS sequence"/>
</dbReference>
<dbReference type="PROSITE" id="PS51257">
    <property type="entry name" value="PROKAR_LIPOPROTEIN"/>
    <property type="match status" value="1"/>
</dbReference>
<comment type="similarity">
    <text evidence="1">Belongs to the outer membrane factor (OMF) (TC 1.B.17) family.</text>
</comment>
<dbReference type="PANTHER" id="PTHR30203:SF24">
    <property type="entry name" value="BLR4935 PROTEIN"/>
    <property type="match status" value="1"/>
</dbReference>
<gene>
    <name evidence="2" type="ORF">GCM10011395_31460</name>
</gene>
<evidence type="ECO:0000256" key="1">
    <source>
        <dbReference type="ARBA" id="ARBA00007613"/>
    </source>
</evidence>
<dbReference type="Gene3D" id="1.20.1600.10">
    <property type="entry name" value="Outer membrane efflux proteins (OEP)"/>
    <property type="match status" value="1"/>
</dbReference>
<comment type="caution">
    <text evidence="2">The sequence shown here is derived from an EMBL/GenBank/DDBJ whole genome shotgun (WGS) entry which is preliminary data.</text>
</comment>
<organism evidence="2 3">
    <name type="scientific">Sphingomonas psychrolutea</name>
    <dbReference type="NCBI Taxonomy" id="1259676"/>
    <lineage>
        <taxon>Bacteria</taxon>
        <taxon>Pseudomonadati</taxon>
        <taxon>Pseudomonadota</taxon>
        <taxon>Alphaproteobacteria</taxon>
        <taxon>Sphingomonadales</taxon>
        <taxon>Sphingomonadaceae</taxon>
        <taxon>Sphingomonas</taxon>
    </lineage>
</organism>
<sequence length="469" mass="50114">MRAGMHRRKDRHRAVIFLTILLTGCASVPSRPLVPEINAATLDARSLNDPRLQAFLTASDAAAAPTDPWDLHRLTLAAVFFHSDIEVADARLAVAEAAIRTAAQRPNPSFNLTPQFNATNANPTAWTIGTAVNLLLELFGKREARTGEAKALAEAARFDVDSASWQVRGRVRAAMLALWSAERRASLVAERRDLQIDLTRFVERRLAVGEASSLDAGRERASRDAAVLAVSDAARDVADARVSLATAIGVPVRALDGIRLDYAAITDAPLPTDFATLRRTALTTRSDIQASLARYAASEAALKLQLANRFPNIAIGPGYQYDQGDNKFALSIQADLPIFNANGGPITEAAARRREAAANFTALQTQVIGDIDRAIAAYRTASASLGAANALAAQQADRKALNARVFRAGAIDHVTLLMGEIEYAAGEDARLQALTAQRTALGQLEDALRVPIFTAALPPTTSSSSRTAP</sequence>
<evidence type="ECO:0000313" key="2">
    <source>
        <dbReference type="EMBL" id="GGA58890.1"/>
    </source>
</evidence>
<dbReference type="InterPro" id="IPR010131">
    <property type="entry name" value="MdtP/NodT-like"/>
</dbReference>
<protein>
    <recommendedName>
        <fullName evidence="4">TolC family protein</fullName>
    </recommendedName>
</protein>
<reference evidence="3" key="1">
    <citation type="journal article" date="2019" name="Int. J. Syst. Evol. Microbiol.">
        <title>The Global Catalogue of Microorganisms (GCM) 10K type strain sequencing project: providing services to taxonomists for standard genome sequencing and annotation.</title>
        <authorList>
            <consortium name="The Broad Institute Genomics Platform"/>
            <consortium name="The Broad Institute Genome Sequencing Center for Infectious Disease"/>
            <person name="Wu L."/>
            <person name="Ma J."/>
        </authorList>
    </citation>
    <scope>NUCLEOTIDE SEQUENCE [LARGE SCALE GENOMIC DNA]</scope>
    <source>
        <strain evidence="3">CGMCC 1.10106</strain>
    </source>
</reference>
<evidence type="ECO:0008006" key="4">
    <source>
        <dbReference type="Google" id="ProtNLM"/>
    </source>
</evidence>
<keyword evidence="3" id="KW-1185">Reference proteome</keyword>
<name>A0ABQ1H647_9SPHN</name>
<evidence type="ECO:0000313" key="3">
    <source>
        <dbReference type="Proteomes" id="UP000618591"/>
    </source>
</evidence>